<gene>
    <name evidence="3" type="ORF">Q4Q40_00010</name>
</gene>
<dbReference type="RefSeq" id="WP_303299616.1">
    <property type="nucleotide sequence ID" value="NZ_JAUOEL010000001.1"/>
</dbReference>
<reference evidence="3" key="1">
    <citation type="submission" date="2023-07" db="EMBL/GenBank/DDBJ databases">
        <title>Two novel species in the genus Flavivirga.</title>
        <authorList>
            <person name="Kwon K."/>
        </authorList>
    </citation>
    <scope>NUCLEOTIDE SEQUENCE</scope>
    <source>
        <strain evidence="3">KACC 14158</strain>
    </source>
</reference>
<dbReference type="Gene3D" id="2.60.40.2340">
    <property type="match status" value="2"/>
</dbReference>
<proteinExistence type="predicted"/>
<evidence type="ECO:0000313" key="3">
    <source>
        <dbReference type="EMBL" id="MDO5972550.1"/>
    </source>
</evidence>
<feature type="signal peptide" evidence="1">
    <location>
        <begin position="1"/>
        <end position="24"/>
    </location>
</feature>
<dbReference type="Proteomes" id="UP001176806">
    <property type="component" value="Unassembled WGS sequence"/>
</dbReference>
<accession>A0ABT8WHE3</accession>
<protein>
    <submittedName>
        <fullName evidence="3">BspA family leucine-rich repeat surface protein</fullName>
    </submittedName>
</protein>
<evidence type="ECO:0000313" key="4">
    <source>
        <dbReference type="Proteomes" id="UP001176806"/>
    </source>
</evidence>
<dbReference type="SUPFAM" id="SSF49299">
    <property type="entry name" value="PKD domain"/>
    <property type="match status" value="1"/>
</dbReference>
<dbReference type="InterPro" id="IPR011889">
    <property type="entry name" value="Liste_lipo_26"/>
</dbReference>
<dbReference type="InterPro" id="IPR035986">
    <property type="entry name" value="PKD_dom_sf"/>
</dbReference>
<dbReference type="PROSITE" id="PS51257">
    <property type="entry name" value="PROKAR_LIPOPROTEIN"/>
    <property type="match status" value="1"/>
</dbReference>
<name>A0ABT8WHE3_9FLAO</name>
<dbReference type="Pfam" id="PF16410">
    <property type="entry name" value="DUF5018"/>
    <property type="match status" value="1"/>
</dbReference>
<dbReference type="InterPro" id="IPR005046">
    <property type="entry name" value="DUF285"/>
</dbReference>
<keyword evidence="4" id="KW-1185">Reference proteome</keyword>
<keyword evidence="1" id="KW-0732">Signal</keyword>
<comment type="caution">
    <text evidence="3">The sequence shown here is derived from an EMBL/GenBank/DDBJ whole genome shotgun (WGS) entry which is preliminary data.</text>
</comment>
<evidence type="ECO:0000259" key="2">
    <source>
        <dbReference type="Pfam" id="PF16410"/>
    </source>
</evidence>
<dbReference type="Pfam" id="PF03382">
    <property type="entry name" value="DUF285"/>
    <property type="match status" value="1"/>
</dbReference>
<dbReference type="NCBIfam" id="TIGR02167">
    <property type="entry name" value="Liste_lipo_26"/>
    <property type="match status" value="3"/>
</dbReference>
<evidence type="ECO:0000256" key="1">
    <source>
        <dbReference type="SAM" id="SignalP"/>
    </source>
</evidence>
<dbReference type="EMBL" id="JAUOEL010000001">
    <property type="protein sequence ID" value="MDO5972550.1"/>
    <property type="molecule type" value="Genomic_DNA"/>
</dbReference>
<sequence length="511" mass="55357">MKTNLLKFKNLLLLIIVITLASCSKDDPAKSDGKQILSFIFASENNSILSESVTATITESDKTISAIFPNGSDVKSLTPKIEVSELATVSPTGAQDFTTGVTYTVTAEDGSTQAYRASVSVEESTGKQILSFIFTTEANTVLSEAITATIDEASKSISASVPYGTVITSLTPTIEVSQLATISPIGAQDYTSPVTYTVTAEDESTETYTVNITENAFEAFVTTWKTTTANEEIKIYTNPNLTGYSYDIDWGDGSIESGLTGDAPHQYATAGIHTVSITGDFPAIYFANSIEIQAIAAKLQTIESWGDTQWKSMEQAFAYCTNLTYNATDVPDLSQVTNMYYMFLESSFNGDISNWDVSSVKDMSYMFRKASVFNQDIGSWDVSSVESMEGMFDEASAFNQDIGNWDVSSVDIMSAMFNEASAFNQDIGNWDVSSVKDMSYMFLEASAFNQDIGNWDVSSAKDMSYMFNSASAFSQNLSGWATNNVTVCANFSVNSGLTTAQLPTAGSCFNE</sequence>
<feature type="chain" id="PRO_5045919256" evidence="1">
    <location>
        <begin position="25"/>
        <end position="511"/>
    </location>
</feature>
<feature type="domain" description="DUF5018" evidence="2">
    <location>
        <begin position="25"/>
        <end position="119"/>
    </location>
</feature>
<dbReference type="InterPro" id="IPR032186">
    <property type="entry name" value="DUF5018"/>
</dbReference>
<organism evidence="3 4">
    <name type="scientific">Flavivirga jejuensis</name>
    <dbReference type="NCBI Taxonomy" id="870487"/>
    <lineage>
        <taxon>Bacteria</taxon>
        <taxon>Pseudomonadati</taxon>
        <taxon>Bacteroidota</taxon>
        <taxon>Flavobacteriia</taxon>
        <taxon>Flavobacteriales</taxon>
        <taxon>Flavobacteriaceae</taxon>
        <taxon>Flavivirga</taxon>
    </lineage>
</organism>